<keyword evidence="3 7" id="KW-0597">Phosphoprotein</keyword>
<evidence type="ECO:0000256" key="5">
    <source>
        <dbReference type="ARBA" id="ARBA00023125"/>
    </source>
</evidence>
<dbReference type="Pfam" id="PF00512">
    <property type="entry name" value="HisKA"/>
    <property type="match status" value="1"/>
</dbReference>
<evidence type="ECO:0000313" key="13">
    <source>
        <dbReference type="Proteomes" id="UP000610931"/>
    </source>
</evidence>
<keyword evidence="8" id="KW-1133">Transmembrane helix</keyword>
<proteinExistence type="predicted"/>
<dbReference type="Pfam" id="PF00072">
    <property type="entry name" value="Response_reg"/>
    <property type="match status" value="1"/>
</dbReference>
<dbReference type="FunFam" id="1.10.287.130:FF:000045">
    <property type="entry name" value="Two-component system sensor histidine kinase/response regulator"/>
    <property type="match status" value="1"/>
</dbReference>
<dbReference type="InterPro" id="IPR009057">
    <property type="entry name" value="Homeodomain-like_sf"/>
</dbReference>
<dbReference type="InterPro" id="IPR018060">
    <property type="entry name" value="HTH_AraC"/>
</dbReference>
<dbReference type="InterPro" id="IPR011123">
    <property type="entry name" value="Y_Y_Y"/>
</dbReference>
<dbReference type="Pfam" id="PF12833">
    <property type="entry name" value="HTH_18"/>
    <property type="match status" value="1"/>
</dbReference>
<dbReference type="EMBL" id="JAELVQ010000018">
    <property type="protein sequence ID" value="MBJ6368981.1"/>
    <property type="molecule type" value="Genomic_DNA"/>
</dbReference>
<keyword evidence="13" id="KW-1185">Reference proteome</keyword>
<dbReference type="InterPro" id="IPR001789">
    <property type="entry name" value="Sig_transdc_resp-reg_receiver"/>
</dbReference>
<feature type="modified residue" description="4-aspartylphosphate" evidence="7">
    <location>
        <position position="1088"/>
    </location>
</feature>
<reference evidence="12" key="1">
    <citation type="submission" date="2020-12" db="EMBL/GenBank/DDBJ databases">
        <title>Snuella sp. nov., isolated from sediment in Incheon.</title>
        <authorList>
            <person name="Kim W."/>
        </authorList>
    </citation>
    <scope>NUCLEOTIDE SEQUENCE</scope>
    <source>
        <strain evidence="12">CAU 1569</strain>
    </source>
</reference>
<evidence type="ECO:0000256" key="3">
    <source>
        <dbReference type="ARBA" id="ARBA00022553"/>
    </source>
</evidence>
<keyword evidence="8" id="KW-0472">Membrane</keyword>
<feature type="transmembrane region" description="Helical" evidence="8">
    <location>
        <begin position="730"/>
        <end position="754"/>
    </location>
</feature>
<dbReference type="PROSITE" id="PS01124">
    <property type="entry name" value="HTH_ARAC_FAMILY_2"/>
    <property type="match status" value="1"/>
</dbReference>
<dbReference type="CDD" id="cd17574">
    <property type="entry name" value="REC_OmpR"/>
    <property type="match status" value="1"/>
</dbReference>
<comment type="catalytic activity">
    <reaction evidence="1">
        <text>ATP + protein L-histidine = ADP + protein N-phospho-L-histidine.</text>
        <dbReference type="EC" id="2.7.13.3"/>
    </reaction>
</comment>
<feature type="domain" description="HTH araC/xylS-type" evidence="9">
    <location>
        <begin position="1185"/>
        <end position="1284"/>
    </location>
</feature>
<dbReference type="PANTHER" id="PTHR43547">
    <property type="entry name" value="TWO-COMPONENT HISTIDINE KINASE"/>
    <property type="match status" value="1"/>
</dbReference>
<dbReference type="InterPro" id="IPR015943">
    <property type="entry name" value="WD40/YVTN_repeat-like_dom_sf"/>
</dbReference>
<dbReference type="GO" id="GO:0043565">
    <property type="term" value="F:sequence-specific DNA binding"/>
    <property type="evidence" value="ECO:0007669"/>
    <property type="project" value="InterPro"/>
</dbReference>
<dbReference type="Gene3D" id="3.30.565.10">
    <property type="entry name" value="Histidine kinase-like ATPase, C-terminal domain"/>
    <property type="match status" value="1"/>
</dbReference>
<dbReference type="RefSeq" id="WP_199115743.1">
    <property type="nucleotide sequence ID" value="NZ_JAELVQ010000018.1"/>
</dbReference>
<protein>
    <recommendedName>
        <fullName evidence="2">histidine kinase</fullName>
        <ecNumber evidence="2">2.7.13.3</ecNumber>
    </recommendedName>
</protein>
<gene>
    <name evidence="12" type="ORF">JF259_12865</name>
</gene>
<keyword evidence="4" id="KW-0805">Transcription regulation</keyword>
<dbReference type="PANTHER" id="PTHR43547:SF2">
    <property type="entry name" value="HYBRID SIGNAL TRANSDUCTION HISTIDINE KINASE C"/>
    <property type="match status" value="1"/>
</dbReference>
<dbReference type="SUPFAM" id="SSF63829">
    <property type="entry name" value="Calcium-dependent phosphotriesterase"/>
    <property type="match status" value="3"/>
</dbReference>
<dbReference type="InterPro" id="IPR003594">
    <property type="entry name" value="HATPase_dom"/>
</dbReference>
<dbReference type="Pfam" id="PF02518">
    <property type="entry name" value="HATPase_c"/>
    <property type="match status" value="1"/>
</dbReference>
<dbReference type="SMART" id="SM00342">
    <property type="entry name" value="HTH_ARAC"/>
    <property type="match status" value="1"/>
</dbReference>
<dbReference type="Gene3D" id="2.130.10.10">
    <property type="entry name" value="YVTN repeat-like/Quinoprotein amine dehydrogenase"/>
    <property type="match status" value="2"/>
</dbReference>
<dbReference type="Gene3D" id="1.10.287.130">
    <property type="match status" value="1"/>
</dbReference>
<evidence type="ECO:0000256" key="7">
    <source>
        <dbReference type="PROSITE-ProRule" id="PRU00169"/>
    </source>
</evidence>
<dbReference type="Gene3D" id="1.10.10.60">
    <property type="entry name" value="Homeodomain-like"/>
    <property type="match status" value="1"/>
</dbReference>
<dbReference type="PROSITE" id="PS50110">
    <property type="entry name" value="RESPONSE_REGULATORY"/>
    <property type="match status" value="1"/>
</dbReference>
<dbReference type="Pfam" id="PF07495">
    <property type="entry name" value="Y_Y_Y"/>
    <property type="match status" value="1"/>
</dbReference>
<dbReference type="GO" id="GO:0000155">
    <property type="term" value="F:phosphorelay sensor kinase activity"/>
    <property type="evidence" value="ECO:0007669"/>
    <property type="project" value="InterPro"/>
</dbReference>
<dbReference type="SUPFAM" id="SSF47384">
    <property type="entry name" value="Homodimeric domain of signal transducing histidine kinase"/>
    <property type="match status" value="1"/>
</dbReference>
<dbReference type="Gene3D" id="3.40.50.2300">
    <property type="match status" value="1"/>
</dbReference>
<evidence type="ECO:0000259" key="11">
    <source>
        <dbReference type="PROSITE" id="PS50110"/>
    </source>
</evidence>
<dbReference type="Pfam" id="PF07494">
    <property type="entry name" value="Reg_prop"/>
    <property type="match status" value="4"/>
</dbReference>
<sequence length="1284" mass="147550">MNKYQDTLPISKQFAFKTLTISDGLSQNSVISIAQDSIGYLWLATQDGLNKYDGRSFSHYNKQFEDITRATFSKLGKIYIDKQNRLWIITHSGKLELYQPQNDTFKHINLPYNASSIFQDKNLNLYIGSYDKGLFKIDHKTKDTLQVFKTKDTNKTVYDYIETDNGLIITCSGAIYLYNGSTYKTLTIENTNFSSIEKTPNGNLWIGTYGAGLFYKPYNTDSIVKLNHAKLPSNLNVEDLLVDSKDRLWIATYGNGVYLMDLKSKTVTNFKANKNNPFAIHYNDMLCLYEDTTGIIWFGSDGTGASYYDEHLIKFNILTNNQVPKSVNVDMVRSITTDNKGNLWIGTSGKGLTYVDAKNESYKTLTSNNSSLNSNRIISLNYFDNELWVGHQGYGLNIIDDTGKIKNYSKCDNLTIWCIVEESLNTRWLCTERYGIILFDKNKGFIKKYSKENSALTSNNIRALVKENDSILWIGTDNDGVFKLNKSTSKISKVNGLDYKVKSLLYLNNTLWVGTNGAGIKKYDIIKNTVKTYTQKDGLPNDVVYGILPDDKGSLWLSTNKGISKFDNTETDQNFENFSFYDGLQGSEFNTGAYFKDSKGTLYFGGLEGINWFNPEQLSYNTVKPRTVITKLEVFSNEQSLTSDLELNYDQNTITFTFSSLHFSQPERNFFKYQLVNHDNDWIASKNKNIAHYTNLPPNNYTFKVISSNYDGVWNETPITYSFIIKQPWYFSRGAIIIYALLFLVASYSIYYYLKWRWHIKMQLEFEHKETMRLKKLNKLKTRLYTNLSHEFRTPLTLITGPVEKQLNNPKLTSKDKQDLTLVQRNSKRLLSLVDQLLDLSKLETGNLNLSVNKGNLTTLLKQLIDGFAYKAEEKDITFTFKIAAMHQAWFDKDVIEKIVSNLLSNAVKYTPKKGKIHFESTCHQGQAIITTINNGNTLKNSEISKLFKRFYQKNKNVDGVGIGLSLVKELAILSHGNIVAHAINEDEIQFTVTLPIERSYFSTSEINEREPKPFRKEKHLNYDQTITKKEIATGKEKYVLQIVEDDKDIRQFIRSIFKEEYNIIESSNGKQGIKRALKHIPDIIISDIMMPKTDGLQLCKTLKNDERTSHIPIILLTAKSGDKNEIEGLKTGADDYITKPFNSEKIKVRIQKLIELRHKLQKRYSNSYELKDVVNSRTDQQFITKLKNILNDHITHANFNATLLSEKMLMSRMQLHRKLNALIGMTTTEFIRMERLKLAKKLLEKNHSSISEITYSVGFSSPSYFSKCFKEIYHCTPSEYLSK</sequence>
<dbReference type="EC" id="2.7.13.3" evidence="2"/>
<dbReference type="InterPro" id="IPR011110">
    <property type="entry name" value="Reg_prop"/>
</dbReference>
<accession>A0A8J7LYT7</accession>
<evidence type="ECO:0000313" key="12">
    <source>
        <dbReference type="EMBL" id="MBJ6368981.1"/>
    </source>
</evidence>
<dbReference type="SUPFAM" id="SSF46689">
    <property type="entry name" value="Homeodomain-like"/>
    <property type="match status" value="1"/>
</dbReference>
<dbReference type="InterPro" id="IPR036890">
    <property type="entry name" value="HATPase_C_sf"/>
</dbReference>
<evidence type="ECO:0000256" key="1">
    <source>
        <dbReference type="ARBA" id="ARBA00000085"/>
    </source>
</evidence>
<evidence type="ECO:0000259" key="10">
    <source>
        <dbReference type="PROSITE" id="PS50109"/>
    </source>
</evidence>
<dbReference type="SMART" id="SM00448">
    <property type="entry name" value="REC"/>
    <property type="match status" value="1"/>
</dbReference>
<evidence type="ECO:0000256" key="8">
    <source>
        <dbReference type="SAM" id="Phobius"/>
    </source>
</evidence>
<feature type="domain" description="Histidine kinase" evidence="10">
    <location>
        <begin position="787"/>
        <end position="999"/>
    </location>
</feature>
<evidence type="ECO:0000256" key="2">
    <source>
        <dbReference type="ARBA" id="ARBA00012438"/>
    </source>
</evidence>
<evidence type="ECO:0000256" key="4">
    <source>
        <dbReference type="ARBA" id="ARBA00023015"/>
    </source>
</evidence>
<evidence type="ECO:0000259" key="9">
    <source>
        <dbReference type="PROSITE" id="PS01124"/>
    </source>
</evidence>
<dbReference type="InterPro" id="IPR020449">
    <property type="entry name" value="Tscrpt_reg_AraC-type_HTH"/>
</dbReference>
<dbReference type="PRINTS" id="PR00032">
    <property type="entry name" value="HTHARAC"/>
</dbReference>
<dbReference type="Proteomes" id="UP000610931">
    <property type="component" value="Unassembled WGS sequence"/>
</dbReference>
<keyword evidence="8" id="KW-0812">Transmembrane</keyword>
<dbReference type="InterPro" id="IPR011006">
    <property type="entry name" value="CheY-like_superfamily"/>
</dbReference>
<dbReference type="Gene3D" id="2.60.40.10">
    <property type="entry name" value="Immunoglobulins"/>
    <property type="match status" value="1"/>
</dbReference>
<dbReference type="PROSITE" id="PS50109">
    <property type="entry name" value="HIS_KIN"/>
    <property type="match status" value="1"/>
</dbReference>
<keyword evidence="6" id="KW-0804">Transcription</keyword>
<dbReference type="InterPro" id="IPR005467">
    <property type="entry name" value="His_kinase_dom"/>
</dbReference>
<dbReference type="SMART" id="SM00388">
    <property type="entry name" value="HisKA"/>
    <property type="match status" value="1"/>
</dbReference>
<dbReference type="GO" id="GO:0003700">
    <property type="term" value="F:DNA-binding transcription factor activity"/>
    <property type="evidence" value="ECO:0007669"/>
    <property type="project" value="InterPro"/>
</dbReference>
<comment type="caution">
    <text evidence="12">The sequence shown here is derived from an EMBL/GenBank/DDBJ whole genome shotgun (WGS) entry which is preliminary data.</text>
</comment>
<name>A0A8J7LYT7_9FLAO</name>
<organism evidence="12 13">
    <name type="scientific">Snuella sedimenti</name>
    <dbReference type="NCBI Taxonomy" id="2798802"/>
    <lineage>
        <taxon>Bacteria</taxon>
        <taxon>Pseudomonadati</taxon>
        <taxon>Bacteroidota</taxon>
        <taxon>Flavobacteriia</taxon>
        <taxon>Flavobacteriales</taxon>
        <taxon>Flavobacteriaceae</taxon>
        <taxon>Snuella</taxon>
    </lineage>
</organism>
<dbReference type="InterPro" id="IPR013783">
    <property type="entry name" value="Ig-like_fold"/>
</dbReference>
<dbReference type="SMART" id="SM00387">
    <property type="entry name" value="HATPase_c"/>
    <property type="match status" value="1"/>
</dbReference>
<dbReference type="SUPFAM" id="SSF52172">
    <property type="entry name" value="CheY-like"/>
    <property type="match status" value="1"/>
</dbReference>
<feature type="domain" description="Response regulatory" evidence="11">
    <location>
        <begin position="1040"/>
        <end position="1155"/>
    </location>
</feature>
<keyword evidence="5" id="KW-0238">DNA-binding</keyword>
<dbReference type="SUPFAM" id="SSF55874">
    <property type="entry name" value="ATPase domain of HSP90 chaperone/DNA topoisomerase II/histidine kinase"/>
    <property type="match status" value="1"/>
</dbReference>
<dbReference type="InterPro" id="IPR036097">
    <property type="entry name" value="HisK_dim/P_sf"/>
</dbReference>
<dbReference type="CDD" id="cd00082">
    <property type="entry name" value="HisKA"/>
    <property type="match status" value="1"/>
</dbReference>
<dbReference type="InterPro" id="IPR003661">
    <property type="entry name" value="HisK_dim/P_dom"/>
</dbReference>
<evidence type="ECO:0000256" key="6">
    <source>
        <dbReference type="ARBA" id="ARBA00023163"/>
    </source>
</evidence>